<dbReference type="SMART" id="SM00382">
    <property type="entry name" value="AAA"/>
    <property type="match status" value="1"/>
</dbReference>
<dbReference type="InterPro" id="IPR020588">
    <property type="entry name" value="RecA_ATP-bd"/>
</dbReference>
<evidence type="ECO:0000256" key="3">
    <source>
        <dbReference type="ARBA" id="ARBA00022763"/>
    </source>
</evidence>
<comment type="subcellular location">
    <subcellularLocation>
        <location evidence="1">Nucleus</location>
    </subcellularLocation>
</comment>
<dbReference type="GO" id="GO:0007131">
    <property type="term" value="P:reciprocal meiotic recombination"/>
    <property type="evidence" value="ECO:0007669"/>
    <property type="project" value="TreeGrafter"/>
</dbReference>
<evidence type="ECO:0000256" key="1">
    <source>
        <dbReference type="ARBA" id="ARBA00004123"/>
    </source>
</evidence>
<dbReference type="Pfam" id="PF08423">
    <property type="entry name" value="Rad51"/>
    <property type="match status" value="1"/>
</dbReference>
<dbReference type="Gramene" id="GBG62172">
    <property type="protein sequence ID" value="GBG62172"/>
    <property type="gene ID" value="CBR_g29371"/>
</dbReference>
<dbReference type="OMA" id="AMETFTV"/>
<dbReference type="OrthoDB" id="1861185at2759"/>
<name>A0A388JWR2_CHABU</name>
<evidence type="ECO:0000256" key="7">
    <source>
        <dbReference type="ARBA" id="ARBA00040674"/>
    </source>
</evidence>
<dbReference type="AlphaFoldDB" id="A0A388JWR2"/>
<keyword evidence="6" id="KW-0539">Nucleus</keyword>
<evidence type="ECO:0000256" key="5">
    <source>
        <dbReference type="ARBA" id="ARBA00023204"/>
    </source>
</evidence>
<evidence type="ECO:0000313" key="10">
    <source>
        <dbReference type="Proteomes" id="UP000265515"/>
    </source>
</evidence>
<keyword evidence="4" id="KW-0067">ATP-binding</keyword>
<dbReference type="CDD" id="cd19492">
    <property type="entry name" value="Rad51C"/>
    <property type="match status" value="1"/>
</dbReference>
<keyword evidence="5" id="KW-0234">DNA repair</keyword>
<dbReference type="InterPro" id="IPR013632">
    <property type="entry name" value="Rad51_C"/>
</dbReference>
<organism evidence="9 10">
    <name type="scientific">Chara braunii</name>
    <name type="common">Braun's stonewort</name>
    <dbReference type="NCBI Taxonomy" id="69332"/>
    <lineage>
        <taxon>Eukaryota</taxon>
        <taxon>Viridiplantae</taxon>
        <taxon>Streptophyta</taxon>
        <taxon>Charophyceae</taxon>
        <taxon>Charales</taxon>
        <taxon>Characeae</taxon>
        <taxon>Chara</taxon>
    </lineage>
</organism>
<dbReference type="SUPFAM" id="SSF52540">
    <property type="entry name" value="P-loop containing nucleoside triphosphate hydrolases"/>
    <property type="match status" value="1"/>
</dbReference>
<keyword evidence="3" id="KW-0227">DNA damage</keyword>
<dbReference type="GO" id="GO:0008821">
    <property type="term" value="F:crossover junction DNA endonuclease activity"/>
    <property type="evidence" value="ECO:0007669"/>
    <property type="project" value="TreeGrafter"/>
</dbReference>
<evidence type="ECO:0000313" key="9">
    <source>
        <dbReference type="EMBL" id="GBG62172.1"/>
    </source>
</evidence>
<accession>A0A388JWR2</accession>
<evidence type="ECO:0000256" key="4">
    <source>
        <dbReference type="ARBA" id="ARBA00022840"/>
    </source>
</evidence>
<dbReference type="PIRSF" id="PIRSF005856">
    <property type="entry name" value="Rad51"/>
    <property type="match status" value="1"/>
</dbReference>
<dbReference type="PROSITE" id="PS50162">
    <property type="entry name" value="RECA_2"/>
    <property type="match status" value="1"/>
</dbReference>
<dbReference type="GO" id="GO:0140664">
    <property type="term" value="F:ATP-dependent DNA damage sensor activity"/>
    <property type="evidence" value="ECO:0007669"/>
    <property type="project" value="InterPro"/>
</dbReference>
<dbReference type="GO" id="GO:0000400">
    <property type="term" value="F:four-way junction DNA binding"/>
    <property type="evidence" value="ECO:0007669"/>
    <property type="project" value="TreeGrafter"/>
</dbReference>
<dbReference type="PANTHER" id="PTHR46239">
    <property type="entry name" value="DNA REPAIR PROTEIN RAD51 HOMOLOG 3 RAD51C"/>
    <property type="match status" value="1"/>
</dbReference>
<dbReference type="Proteomes" id="UP000265515">
    <property type="component" value="Unassembled WGS sequence"/>
</dbReference>
<dbReference type="InterPro" id="IPR027417">
    <property type="entry name" value="P-loop_NTPase"/>
</dbReference>
<comment type="caution">
    <text evidence="9">The sequence shown here is derived from an EMBL/GenBank/DDBJ whole genome shotgun (WGS) entry which is preliminary data.</text>
</comment>
<dbReference type="GO" id="GO:0033065">
    <property type="term" value="C:Rad51C-XRCC3 complex"/>
    <property type="evidence" value="ECO:0007669"/>
    <property type="project" value="TreeGrafter"/>
</dbReference>
<dbReference type="Gene3D" id="3.40.50.300">
    <property type="entry name" value="P-loop containing nucleotide triphosphate hydrolases"/>
    <property type="match status" value="1"/>
</dbReference>
<evidence type="ECO:0000256" key="2">
    <source>
        <dbReference type="ARBA" id="ARBA00022741"/>
    </source>
</evidence>
<dbReference type="InterPro" id="IPR003593">
    <property type="entry name" value="AAA+_ATPase"/>
</dbReference>
<dbReference type="PANTHER" id="PTHR46239:SF1">
    <property type="entry name" value="DNA REPAIR PROTEIN RAD51 HOMOLOG 3"/>
    <property type="match status" value="1"/>
</dbReference>
<keyword evidence="10" id="KW-1185">Reference proteome</keyword>
<dbReference type="STRING" id="69332.A0A388JWR2"/>
<evidence type="ECO:0000256" key="6">
    <source>
        <dbReference type="ARBA" id="ARBA00023242"/>
    </source>
</evidence>
<dbReference type="InterPro" id="IPR052093">
    <property type="entry name" value="HR_Repair_Mediator"/>
</dbReference>
<dbReference type="GO" id="GO:0033063">
    <property type="term" value="C:Rad51B-Rad51C-Rad51D-XRCC2 complex"/>
    <property type="evidence" value="ECO:0007669"/>
    <property type="project" value="TreeGrafter"/>
</dbReference>
<feature type="domain" description="RecA family profile 1" evidence="8">
    <location>
        <begin position="103"/>
        <end position="293"/>
    </location>
</feature>
<dbReference type="EMBL" id="BFEA01000026">
    <property type="protein sequence ID" value="GBG62172.1"/>
    <property type="molecule type" value="Genomic_DNA"/>
</dbReference>
<dbReference type="GO" id="GO:0005524">
    <property type="term" value="F:ATP binding"/>
    <property type="evidence" value="ECO:0007669"/>
    <property type="project" value="UniProtKB-KW"/>
</dbReference>
<reference evidence="9 10" key="1">
    <citation type="journal article" date="2018" name="Cell">
        <title>The Chara Genome: Secondary Complexity and Implications for Plant Terrestrialization.</title>
        <authorList>
            <person name="Nishiyama T."/>
            <person name="Sakayama H."/>
            <person name="Vries J.D."/>
            <person name="Buschmann H."/>
            <person name="Saint-Marcoux D."/>
            <person name="Ullrich K.K."/>
            <person name="Haas F.B."/>
            <person name="Vanderstraeten L."/>
            <person name="Becker D."/>
            <person name="Lang D."/>
            <person name="Vosolsobe S."/>
            <person name="Rombauts S."/>
            <person name="Wilhelmsson P.K.I."/>
            <person name="Janitza P."/>
            <person name="Kern R."/>
            <person name="Heyl A."/>
            <person name="Rumpler F."/>
            <person name="Villalobos L.I.A.C."/>
            <person name="Clay J.M."/>
            <person name="Skokan R."/>
            <person name="Toyoda A."/>
            <person name="Suzuki Y."/>
            <person name="Kagoshima H."/>
            <person name="Schijlen E."/>
            <person name="Tajeshwar N."/>
            <person name="Catarino B."/>
            <person name="Hetherington A.J."/>
            <person name="Saltykova A."/>
            <person name="Bonnot C."/>
            <person name="Breuninger H."/>
            <person name="Symeonidi A."/>
            <person name="Radhakrishnan G.V."/>
            <person name="Van Nieuwerburgh F."/>
            <person name="Deforce D."/>
            <person name="Chang C."/>
            <person name="Karol K.G."/>
            <person name="Hedrich R."/>
            <person name="Ulvskov P."/>
            <person name="Glockner G."/>
            <person name="Delwiche C.F."/>
            <person name="Petrasek J."/>
            <person name="Van de Peer Y."/>
            <person name="Friml J."/>
            <person name="Beilby M."/>
            <person name="Dolan L."/>
            <person name="Kohara Y."/>
            <person name="Sugano S."/>
            <person name="Fujiyama A."/>
            <person name="Delaux P.-M."/>
            <person name="Quint M."/>
            <person name="TheiBen G."/>
            <person name="Hagemann M."/>
            <person name="Harholt J."/>
            <person name="Dunand C."/>
            <person name="Zachgo S."/>
            <person name="Langdale J."/>
            <person name="Maumus F."/>
            <person name="Straeten D.V.D."/>
            <person name="Gould S.B."/>
            <person name="Rensing S.A."/>
        </authorList>
    </citation>
    <scope>NUCLEOTIDE SEQUENCE [LARGE SCALE GENOMIC DNA]</scope>
    <source>
        <strain evidence="9 10">S276</strain>
    </source>
</reference>
<dbReference type="GO" id="GO:0000707">
    <property type="term" value="P:meiotic DNA recombinase assembly"/>
    <property type="evidence" value="ECO:0007669"/>
    <property type="project" value="TreeGrafter"/>
</dbReference>
<dbReference type="GO" id="GO:0005657">
    <property type="term" value="C:replication fork"/>
    <property type="evidence" value="ECO:0007669"/>
    <property type="project" value="TreeGrafter"/>
</dbReference>
<keyword evidence="2" id="KW-0547">Nucleotide-binding</keyword>
<dbReference type="InterPro" id="IPR016467">
    <property type="entry name" value="DNA_recomb/repair_RecA-like"/>
</dbReference>
<sequence>MDSGSMGAKASDKTAVVNSYSHPRMEVTVLKLPPTLRSKLLGSGFRTVGDLKGISAVQLARDAQLMHEEALQVLKSLPRVSSASGSALAGAQTAFEILQQERAQTMISTMCEEFDTLLAGGICPKAVTEICGMPGIGKTQLGMQLSVSVQTPSELSGADGEALYIDTEGSFMVERLVEMVNGWLEDVRQAAACSKKPEAERAASRLSRDEALANIHYVRVHDHTEQIAVINTLDNFCREHRRVRLVVIDSVTFHFRQDFQDMALRTRLLNEMSMKLMNVSEMRNVAIVLINQVTVKKMGAVGDKRNSAAMIVPALGESWSHACTNRLVLFWMDDGRYAHLYKSPSLKAGMAPFSVTSKGIRSARESRKRPHPDYNE</sequence>
<protein>
    <recommendedName>
        <fullName evidence="7">DNA repair protein RAD51 homolog 3</fullName>
    </recommendedName>
</protein>
<gene>
    <name evidence="9" type="ORF">CBR_g29371</name>
</gene>
<evidence type="ECO:0000259" key="8">
    <source>
        <dbReference type="PROSITE" id="PS50162"/>
    </source>
</evidence>
<proteinExistence type="predicted"/>